<dbReference type="Proteomes" id="UP000186040">
    <property type="component" value="Unassembled WGS sequence"/>
</dbReference>
<gene>
    <name evidence="1" type="ORF">BJP25_16835</name>
</gene>
<evidence type="ECO:0000313" key="2">
    <source>
        <dbReference type="Proteomes" id="UP000186040"/>
    </source>
</evidence>
<dbReference type="RefSeq" id="WP_075974867.1">
    <property type="nucleotide sequence ID" value="NZ_MKQR01000011.1"/>
</dbReference>
<protein>
    <submittedName>
        <fullName evidence="1">Uncharacterized protein</fullName>
    </submittedName>
</protein>
<comment type="caution">
    <text evidence="1">The sequence shown here is derived from an EMBL/GenBank/DDBJ whole genome shotgun (WGS) entry which is preliminary data.</text>
</comment>
<organism evidence="1 2">
    <name type="scientific">Actinokineospora bangkokensis</name>
    <dbReference type="NCBI Taxonomy" id="1193682"/>
    <lineage>
        <taxon>Bacteria</taxon>
        <taxon>Bacillati</taxon>
        <taxon>Actinomycetota</taxon>
        <taxon>Actinomycetes</taxon>
        <taxon>Pseudonocardiales</taxon>
        <taxon>Pseudonocardiaceae</taxon>
        <taxon>Actinokineospora</taxon>
    </lineage>
</organism>
<dbReference type="OrthoDB" id="2661796at2"/>
<evidence type="ECO:0000313" key="1">
    <source>
        <dbReference type="EMBL" id="OLR93165.1"/>
    </source>
</evidence>
<name>A0A1Q9LMC9_9PSEU</name>
<reference evidence="1 2" key="1">
    <citation type="submission" date="2016-10" db="EMBL/GenBank/DDBJ databases">
        <title>The Draft Genome Sequence of Actinokineospora bangkokensis 44EHWT reveals the biosynthetic pathway of antifungal compounds Thailandins with unusual extender unit butylmalonyl-CoA.</title>
        <authorList>
            <person name="Greule A."/>
            <person name="Intra B."/>
            <person name="Flemming S."/>
            <person name="Rommel M.G."/>
            <person name="Panbangred W."/>
            <person name="Bechthold A."/>
        </authorList>
    </citation>
    <scope>NUCLEOTIDE SEQUENCE [LARGE SCALE GENOMIC DNA]</scope>
    <source>
        <strain evidence="1 2">44EHW</strain>
    </source>
</reference>
<proteinExistence type="predicted"/>
<dbReference type="EMBL" id="MKQR01000011">
    <property type="protein sequence ID" value="OLR93165.1"/>
    <property type="molecule type" value="Genomic_DNA"/>
</dbReference>
<accession>A0A1Q9LMC9</accession>
<keyword evidence="2" id="KW-1185">Reference proteome</keyword>
<dbReference type="AlphaFoldDB" id="A0A1Q9LMC9"/>
<sequence>MSTVEQNPAPALGTAYELQVVNQSGHAVTAMVYAVPQQQCLSLVWRSAQLAAGASAGFSWSATPNFVRGTLAAPPGPCVPFTAQQVVDAIPGQSNQITLEPAAGGGTQFTGQQPGPPGTLLINEAGTLPADETQAVGVGIGGYPLFVTTLSPGARPTYGLTPQLWLATGTFEQGQIMSQMGVEVHTPLTYPPGVTSITALFTGAEWILNT</sequence>